<comment type="pathway">
    <text evidence="13">Amino-acid biosynthesis.</text>
</comment>
<dbReference type="GO" id="GO:0055129">
    <property type="term" value="P:L-proline biosynthetic process"/>
    <property type="evidence" value="ECO:0007669"/>
    <property type="project" value="TreeGrafter"/>
</dbReference>
<comment type="catalytic activity">
    <reaction evidence="14">
        <text>L-proline + NAD(+) = (S)-1-pyrroline-5-carboxylate + NADH + 2 H(+)</text>
        <dbReference type="Rhea" id="RHEA:14105"/>
        <dbReference type="ChEBI" id="CHEBI:15378"/>
        <dbReference type="ChEBI" id="CHEBI:17388"/>
        <dbReference type="ChEBI" id="CHEBI:57540"/>
        <dbReference type="ChEBI" id="CHEBI:57945"/>
        <dbReference type="ChEBI" id="CHEBI:60039"/>
        <dbReference type="EC" id="1.5.1.2"/>
    </reaction>
</comment>
<dbReference type="PANTHER" id="PTHR11645">
    <property type="entry name" value="PYRROLINE-5-CARBOXYLATE REDUCTASE"/>
    <property type="match status" value="1"/>
</dbReference>
<dbReference type="InterPro" id="IPR000304">
    <property type="entry name" value="Pyrroline-COOH_reductase"/>
</dbReference>
<evidence type="ECO:0000313" key="18">
    <source>
        <dbReference type="EMBL" id="CAG5037643.1"/>
    </source>
</evidence>
<evidence type="ECO:0000256" key="4">
    <source>
        <dbReference type="ARBA" id="ARBA00022490"/>
    </source>
</evidence>
<dbReference type="FunFam" id="3.40.50.720:FF:000190">
    <property type="entry name" value="Pyrroline-5-carboxylate reductase"/>
    <property type="match status" value="1"/>
</dbReference>
<dbReference type="HAMAP" id="MF_01925">
    <property type="entry name" value="P5C_reductase"/>
    <property type="match status" value="1"/>
</dbReference>
<evidence type="ECO:0000256" key="15">
    <source>
        <dbReference type="ARBA" id="ARBA00052690"/>
    </source>
</evidence>
<dbReference type="PROSITE" id="PS50950">
    <property type="entry name" value="ZF_THAP"/>
    <property type="match status" value="1"/>
</dbReference>
<comment type="caution">
    <text evidence="18">The sequence shown here is derived from an EMBL/GenBank/DDBJ whole genome shotgun (WGS) entry which is preliminary data.</text>
</comment>
<dbReference type="GO" id="GO:0004735">
    <property type="term" value="F:pyrroline-5-carboxylate reductase activity"/>
    <property type="evidence" value="ECO:0007669"/>
    <property type="project" value="UniProtKB-EC"/>
</dbReference>
<dbReference type="GO" id="GO:0008270">
    <property type="term" value="F:zinc ion binding"/>
    <property type="evidence" value="ECO:0007669"/>
    <property type="project" value="UniProtKB-KW"/>
</dbReference>
<dbReference type="FunFam" id="1.10.3730.10:FF:000001">
    <property type="entry name" value="Pyrroline-5-carboxylate reductase"/>
    <property type="match status" value="1"/>
</dbReference>
<sequence>MAELKELNLYDEENEKSYSFFVTEEEWSRAHSDPNYGLHLLHQYMNKGPIIADGEMSPIDASCAPVDDSSHQEIIIPISQDPTPHIWTKDDTILWIDCYAKEGVHLLTQKKEISAALKRASTKFNEILFEKKGINIPHQKCLSKMDLLKRVYKEKLDLKNRSGGAADKWPFFDLMHALFHKEVWVKSLSVAGNGIPHNNENQIQQPQPELHLQQKQQHKAIKVDTLGSTNANALTQTKNIDEIKTESTNAAPIPCASTPRKIKFEANLSNSTKKIRLNETENVKQEILISLRDRFLTKEQSQLVEAPLQIKVSSPENSYHQFPHPEKNPDHFKAWVDIAGGKLDSPADYELYRKKVICDIHFTDKDRNRNNRLNFLAVPSLHLPGKSDEVGSLEKVLLVPEPVNEESSLAILKLTPTDNSASITSEHNYFLHQKKAIHKNNITLSEAMKIGFIGGGKLAFALANGFITAGLAKADEITASCHPSDVTSAKAFKSIGATAVFKNKSVVERSEVVIVSVKPDVVVSALREVKDLPASKNKLFISVAMGISTATVEKNLPSEARVIRVMPNTPALVKEGAAALSRGSRATDEDAKLTTELFSAVGTCDEVPEYQMDAITALSGSGPAYVYMLIESLADGGVRCGLPRDLALRLAAQTTLGAAAMLRNGGHPAALKDNVTSPGGSTAEGTYHLEKNGFRSAIIGAVTAARDRCKVVNQQLNN</sequence>
<evidence type="ECO:0000256" key="2">
    <source>
        <dbReference type="ARBA" id="ARBA00005525"/>
    </source>
</evidence>
<dbReference type="InterPro" id="IPR006612">
    <property type="entry name" value="THAP_Znf"/>
</dbReference>
<dbReference type="NCBIfam" id="TIGR00112">
    <property type="entry name" value="proC"/>
    <property type="match status" value="1"/>
</dbReference>
<keyword evidence="10" id="KW-0521">NADP</keyword>
<evidence type="ECO:0000256" key="6">
    <source>
        <dbReference type="ARBA" id="ARBA00022650"/>
    </source>
</evidence>
<dbReference type="GO" id="GO:0003677">
    <property type="term" value="F:DNA binding"/>
    <property type="evidence" value="ECO:0007669"/>
    <property type="project" value="UniProtKB-UniRule"/>
</dbReference>
<dbReference type="EMBL" id="CAJQZP010001305">
    <property type="protein sequence ID" value="CAG5037643.1"/>
    <property type="molecule type" value="Genomic_DNA"/>
</dbReference>
<dbReference type="AlphaFoldDB" id="A0A8S3XXR0"/>
<dbReference type="OrthoDB" id="10263291at2759"/>
<evidence type="ECO:0000313" key="19">
    <source>
        <dbReference type="Proteomes" id="UP000691718"/>
    </source>
</evidence>
<dbReference type="Pfam" id="PF14748">
    <property type="entry name" value="P5CR_dimer"/>
    <property type="match status" value="1"/>
</dbReference>
<evidence type="ECO:0000256" key="7">
    <source>
        <dbReference type="ARBA" id="ARBA00022723"/>
    </source>
</evidence>
<evidence type="ECO:0000256" key="10">
    <source>
        <dbReference type="ARBA" id="ARBA00022857"/>
    </source>
</evidence>
<gene>
    <name evidence="18" type="ORF">PAPOLLO_LOCUS21165</name>
</gene>
<dbReference type="InterPro" id="IPR028939">
    <property type="entry name" value="P5C_Rdtase_cat_N"/>
</dbReference>
<evidence type="ECO:0000256" key="9">
    <source>
        <dbReference type="ARBA" id="ARBA00022833"/>
    </source>
</evidence>
<comment type="catalytic activity">
    <reaction evidence="15">
        <text>L-proline + NADP(+) = (S)-1-pyrroline-5-carboxylate + NADPH + 2 H(+)</text>
        <dbReference type="Rhea" id="RHEA:14109"/>
        <dbReference type="ChEBI" id="CHEBI:15378"/>
        <dbReference type="ChEBI" id="CHEBI:17388"/>
        <dbReference type="ChEBI" id="CHEBI:57783"/>
        <dbReference type="ChEBI" id="CHEBI:58349"/>
        <dbReference type="ChEBI" id="CHEBI:60039"/>
        <dbReference type="EC" id="1.5.1.2"/>
    </reaction>
</comment>
<keyword evidence="6" id="KW-0641">Proline biosynthesis</keyword>
<keyword evidence="9" id="KW-0862">Zinc</keyword>
<dbReference type="GO" id="GO:0005737">
    <property type="term" value="C:cytoplasm"/>
    <property type="evidence" value="ECO:0007669"/>
    <property type="project" value="UniProtKB-SubCell"/>
</dbReference>
<name>A0A8S3XXR0_PARAO</name>
<reference evidence="18" key="1">
    <citation type="submission" date="2021-04" db="EMBL/GenBank/DDBJ databases">
        <authorList>
            <person name="Tunstrom K."/>
        </authorList>
    </citation>
    <scope>NUCLEOTIDE SEQUENCE</scope>
</reference>
<dbReference type="Pfam" id="PF05485">
    <property type="entry name" value="THAP"/>
    <property type="match status" value="1"/>
</dbReference>
<dbReference type="Proteomes" id="UP000691718">
    <property type="component" value="Unassembled WGS sequence"/>
</dbReference>
<evidence type="ECO:0000256" key="11">
    <source>
        <dbReference type="ARBA" id="ARBA00023002"/>
    </source>
</evidence>
<comment type="subcellular location">
    <subcellularLocation>
        <location evidence="1">Cytoplasm</location>
    </subcellularLocation>
</comment>
<feature type="domain" description="THAP-type" evidence="17">
    <location>
        <begin position="296"/>
        <end position="382"/>
    </location>
</feature>
<keyword evidence="7" id="KW-0479">Metal-binding</keyword>
<evidence type="ECO:0000256" key="14">
    <source>
        <dbReference type="ARBA" id="ARBA00050547"/>
    </source>
</evidence>
<evidence type="ECO:0000256" key="8">
    <source>
        <dbReference type="ARBA" id="ARBA00022771"/>
    </source>
</evidence>
<evidence type="ECO:0000256" key="5">
    <source>
        <dbReference type="ARBA" id="ARBA00022605"/>
    </source>
</evidence>
<keyword evidence="12 16" id="KW-0238">DNA-binding</keyword>
<dbReference type="Pfam" id="PF03807">
    <property type="entry name" value="F420_oxidored"/>
    <property type="match status" value="1"/>
</dbReference>
<keyword evidence="19" id="KW-1185">Reference proteome</keyword>
<dbReference type="PANTHER" id="PTHR11645:SF62">
    <property type="entry name" value="PYRROLINE-5-CARBOXYLATE REDUCTASE"/>
    <property type="match status" value="1"/>
</dbReference>
<evidence type="ECO:0000256" key="13">
    <source>
        <dbReference type="ARBA" id="ARBA00029440"/>
    </source>
</evidence>
<accession>A0A8S3XXR0</accession>
<evidence type="ECO:0000259" key="17">
    <source>
        <dbReference type="PROSITE" id="PS50950"/>
    </source>
</evidence>
<evidence type="ECO:0000256" key="12">
    <source>
        <dbReference type="ARBA" id="ARBA00023125"/>
    </source>
</evidence>
<proteinExistence type="inferred from homology"/>
<evidence type="ECO:0000256" key="16">
    <source>
        <dbReference type="PROSITE-ProRule" id="PRU00309"/>
    </source>
</evidence>
<comment type="similarity">
    <text evidence="2">Belongs to the pyrroline-5-carboxylate reductase family.</text>
</comment>
<organism evidence="18 19">
    <name type="scientific">Parnassius apollo</name>
    <name type="common">Apollo butterfly</name>
    <name type="synonym">Papilio apollo</name>
    <dbReference type="NCBI Taxonomy" id="110799"/>
    <lineage>
        <taxon>Eukaryota</taxon>
        <taxon>Metazoa</taxon>
        <taxon>Ecdysozoa</taxon>
        <taxon>Arthropoda</taxon>
        <taxon>Hexapoda</taxon>
        <taxon>Insecta</taxon>
        <taxon>Pterygota</taxon>
        <taxon>Neoptera</taxon>
        <taxon>Endopterygota</taxon>
        <taxon>Lepidoptera</taxon>
        <taxon>Glossata</taxon>
        <taxon>Ditrysia</taxon>
        <taxon>Papilionoidea</taxon>
        <taxon>Papilionidae</taxon>
        <taxon>Parnassiinae</taxon>
        <taxon>Parnassini</taxon>
        <taxon>Parnassius</taxon>
        <taxon>Parnassius</taxon>
    </lineage>
</organism>
<evidence type="ECO:0000256" key="3">
    <source>
        <dbReference type="ARBA" id="ARBA00021413"/>
    </source>
</evidence>
<keyword evidence="5" id="KW-0028">Amino-acid biosynthesis</keyword>
<evidence type="ECO:0000256" key="1">
    <source>
        <dbReference type="ARBA" id="ARBA00004496"/>
    </source>
</evidence>
<keyword evidence="11" id="KW-0560">Oxidoreductase</keyword>
<protein>
    <recommendedName>
        <fullName evidence="3">Pyrroline-5-carboxylate reductase</fullName>
    </recommendedName>
</protein>
<keyword evidence="4" id="KW-0963">Cytoplasm</keyword>
<keyword evidence="8 16" id="KW-0863">Zinc-finger</keyword>
<dbReference type="InterPro" id="IPR029036">
    <property type="entry name" value="P5CR_dimer"/>
</dbReference>